<sequence length="217" mass="23536">MSITPETVKQKLASEDLGERLRGVNEIRQLEPAIGFELVQSAIKDKNARVRYSAVSQFDTLGGQDLDKSLQILRELLEDPEADVQAAAADCLGGLKLVAAFDDLQQLYQSTSEWIVKLSVIAALGELGEPRGFEMLKQALSEENDLVKTAAISSMGELGNSEAVSVLTPYATNSDWQIRYRVAQALNRLGTPAAKSVLENLANDQVEAVAEEAKKSS</sequence>
<comment type="caution">
    <text evidence="4">The sequence shown here is derived from an EMBL/GenBank/DDBJ whole genome shotgun (WGS) entry which is preliminary data.</text>
</comment>
<evidence type="ECO:0000256" key="1">
    <source>
        <dbReference type="ARBA" id="ARBA00022549"/>
    </source>
</evidence>
<protein>
    <submittedName>
        <fullName evidence="4">HEAT repeat domain-containing protein</fullName>
    </submittedName>
</protein>
<evidence type="ECO:0000256" key="3">
    <source>
        <dbReference type="ARBA" id="ARBA00022738"/>
    </source>
</evidence>
<dbReference type="InterPro" id="IPR000357">
    <property type="entry name" value="HEAT"/>
</dbReference>
<dbReference type="InterPro" id="IPR011989">
    <property type="entry name" value="ARM-like"/>
</dbReference>
<proteinExistence type="predicted"/>
<dbReference type="GO" id="GO:0030089">
    <property type="term" value="C:phycobilisome"/>
    <property type="evidence" value="ECO:0007669"/>
    <property type="project" value="UniProtKB-KW"/>
</dbReference>
<dbReference type="SMART" id="SM00567">
    <property type="entry name" value="EZ_HEAT"/>
    <property type="match status" value="5"/>
</dbReference>
<keyword evidence="3" id="KW-0605">Phycobilisome</keyword>
<dbReference type="RefSeq" id="WP_193919923.1">
    <property type="nucleotide sequence ID" value="NZ_JADEWL010000028.1"/>
</dbReference>
<evidence type="ECO:0000313" key="5">
    <source>
        <dbReference type="Proteomes" id="UP000620559"/>
    </source>
</evidence>
<keyword evidence="1" id="KW-0042">Antenna complex</keyword>
<evidence type="ECO:0000256" key="2">
    <source>
        <dbReference type="ARBA" id="ARBA00022737"/>
    </source>
</evidence>
<dbReference type="Gene3D" id="1.25.10.10">
    <property type="entry name" value="Leucine-rich Repeat Variant"/>
    <property type="match status" value="1"/>
</dbReference>
<organism evidence="4 5">
    <name type="scientific">Plectonema cf. radiosum LEGE 06105</name>
    <dbReference type="NCBI Taxonomy" id="945769"/>
    <lineage>
        <taxon>Bacteria</taxon>
        <taxon>Bacillati</taxon>
        <taxon>Cyanobacteriota</taxon>
        <taxon>Cyanophyceae</taxon>
        <taxon>Oscillatoriophycideae</taxon>
        <taxon>Oscillatoriales</taxon>
        <taxon>Microcoleaceae</taxon>
        <taxon>Plectonema</taxon>
    </lineage>
</organism>
<reference evidence="4" key="1">
    <citation type="submission" date="2020-10" db="EMBL/GenBank/DDBJ databases">
        <authorList>
            <person name="Castelo-Branco R."/>
            <person name="Eusebio N."/>
            <person name="Adriana R."/>
            <person name="Vieira A."/>
            <person name="Brugerolle De Fraissinette N."/>
            <person name="Rezende De Castro R."/>
            <person name="Schneider M.P."/>
            <person name="Vasconcelos V."/>
            <person name="Leao P.N."/>
        </authorList>
    </citation>
    <scope>NUCLEOTIDE SEQUENCE</scope>
    <source>
        <strain evidence="4">LEGE 06105</strain>
    </source>
</reference>
<dbReference type="GO" id="GO:0016491">
    <property type="term" value="F:oxidoreductase activity"/>
    <property type="evidence" value="ECO:0007669"/>
    <property type="project" value="TreeGrafter"/>
</dbReference>
<dbReference type="InterPro" id="IPR016024">
    <property type="entry name" value="ARM-type_fold"/>
</dbReference>
<dbReference type="PANTHER" id="PTHR12697">
    <property type="entry name" value="PBS LYASE HEAT-LIKE PROTEIN"/>
    <property type="match status" value="1"/>
</dbReference>
<keyword evidence="2" id="KW-0677">Repeat</keyword>
<dbReference type="InterPro" id="IPR004155">
    <property type="entry name" value="PBS_lyase_HEAT"/>
</dbReference>
<dbReference type="EMBL" id="JADEWL010000028">
    <property type="protein sequence ID" value="MBE9213227.1"/>
    <property type="molecule type" value="Genomic_DNA"/>
</dbReference>
<dbReference type="PANTHER" id="PTHR12697:SF39">
    <property type="entry name" value="SLR1687 PROTEIN"/>
    <property type="match status" value="1"/>
</dbReference>
<evidence type="ECO:0000313" key="4">
    <source>
        <dbReference type="EMBL" id="MBE9213227.1"/>
    </source>
</evidence>
<dbReference type="AlphaFoldDB" id="A0A8J7F1Q3"/>
<keyword evidence="5" id="KW-1185">Reference proteome</keyword>
<dbReference type="Pfam" id="PF13646">
    <property type="entry name" value="HEAT_2"/>
    <property type="match status" value="1"/>
</dbReference>
<gene>
    <name evidence="4" type="ORF">IQ247_11170</name>
</gene>
<dbReference type="SUPFAM" id="SSF48371">
    <property type="entry name" value="ARM repeat"/>
    <property type="match status" value="1"/>
</dbReference>
<accession>A0A8J7F1Q3</accession>
<dbReference type="Proteomes" id="UP000620559">
    <property type="component" value="Unassembled WGS sequence"/>
</dbReference>
<dbReference type="NCBIfam" id="NF045915">
    <property type="entry name" value="PhycobilmeDegNblB"/>
    <property type="match status" value="1"/>
</dbReference>
<name>A0A8J7F1Q3_9CYAN</name>
<dbReference type="Pfam" id="PF02985">
    <property type="entry name" value="HEAT"/>
    <property type="match status" value="1"/>
</dbReference>